<dbReference type="AlphaFoldDB" id="A0A6S7AXN3"/>
<evidence type="ECO:0000256" key="4">
    <source>
        <dbReference type="ARBA" id="ARBA00022989"/>
    </source>
</evidence>
<sequence length="274" mass="28743">MLTDALAARTPEAPRQPAKPHEPERTGANGSEPQPHRNRKPQTAANRNPRHEPEQPLKGFTMSTTSLFFTAAGVGLAIAAPVGPMGMLCIRRTLTGGSRAGLAIGFGIATGDALYGLIAALGLVGISQFMLAYDRPLHLLAGLFLLYLGVRTLLQKPAADLANGNGDGKLAQAGRAGALRAYASSLLLTLTNPQTVIMFAALFTTLAPRGAFSSTIALTTVAGVFAGSIAWWCFLVTVVSLARHAIGSKLRVAIDRVVGFMLAAFGIVEMRRAL</sequence>
<name>A0A6S7AXN3_9BURK</name>
<keyword evidence="2" id="KW-1003">Cell membrane</keyword>
<keyword evidence="5 7" id="KW-0472">Membrane</keyword>
<evidence type="ECO:0000256" key="6">
    <source>
        <dbReference type="SAM" id="MobiDB-lite"/>
    </source>
</evidence>
<feature type="region of interest" description="Disordered" evidence="6">
    <location>
        <begin position="1"/>
        <end position="58"/>
    </location>
</feature>
<dbReference type="GO" id="GO:0005886">
    <property type="term" value="C:plasma membrane"/>
    <property type="evidence" value="ECO:0007669"/>
    <property type="project" value="UniProtKB-SubCell"/>
</dbReference>
<feature type="transmembrane region" description="Helical" evidence="7">
    <location>
        <begin position="137"/>
        <end position="154"/>
    </location>
</feature>
<keyword evidence="3 7" id="KW-0812">Transmembrane</keyword>
<dbReference type="Pfam" id="PF01810">
    <property type="entry name" value="LysE"/>
    <property type="match status" value="1"/>
</dbReference>
<keyword evidence="9" id="KW-1185">Reference proteome</keyword>
<evidence type="ECO:0008006" key="10">
    <source>
        <dbReference type="Google" id="ProtNLM"/>
    </source>
</evidence>
<reference evidence="8 9" key="1">
    <citation type="submission" date="2020-04" db="EMBL/GenBank/DDBJ databases">
        <authorList>
            <person name="De Canck E."/>
        </authorList>
    </citation>
    <scope>NUCLEOTIDE SEQUENCE [LARGE SCALE GENOMIC DNA]</scope>
    <source>
        <strain evidence="8 9">LMG 28614</strain>
    </source>
</reference>
<dbReference type="PANTHER" id="PTHR30086">
    <property type="entry name" value="ARGININE EXPORTER PROTEIN ARGO"/>
    <property type="match status" value="1"/>
</dbReference>
<proteinExistence type="predicted"/>
<dbReference type="InterPro" id="IPR001123">
    <property type="entry name" value="LeuE-type"/>
</dbReference>
<organism evidence="8 9">
    <name type="scientific">Paraburkholderia ultramafica</name>
    <dbReference type="NCBI Taxonomy" id="1544867"/>
    <lineage>
        <taxon>Bacteria</taxon>
        <taxon>Pseudomonadati</taxon>
        <taxon>Pseudomonadota</taxon>
        <taxon>Betaproteobacteria</taxon>
        <taxon>Burkholderiales</taxon>
        <taxon>Burkholderiaceae</taxon>
        <taxon>Paraburkholderia</taxon>
    </lineage>
</organism>
<feature type="transmembrane region" description="Helical" evidence="7">
    <location>
        <begin position="102"/>
        <end position="131"/>
    </location>
</feature>
<evidence type="ECO:0000313" key="8">
    <source>
        <dbReference type="EMBL" id="CAB3781001.1"/>
    </source>
</evidence>
<evidence type="ECO:0000256" key="3">
    <source>
        <dbReference type="ARBA" id="ARBA00022692"/>
    </source>
</evidence>
<accession>A0A6S7AXN3</accession>
<dbReference type="EMBL" id="CADIKK010000004">
    <property type="protein sequence ID" value="CAB3781001.1"/>
    <property type="molecule type" value="Genomic_DNA"/>
</dbReference>
<keyword evidence="4 7" id="KW-1133">Transmembrane helix</keyword>
<feature type="transmembrane region" description="Helical" evidence="7">
    <location>
        <begin position="179"/>
        <end position="203"/>
    </location>
</feature>
<feature type="transmembrane region" description="Helical" evidence="7">
    <location>
        <begin position="67"/>
        <end position="90"/>
    </location>
</feature>
<evidence type="ECO:0000313" key="9">
    <source>
        <dbReference type="Proteomes" id="UP000494365"/>
    </source>
</evidence>
<gene>
    <name evidence="8" type="ORF">LMG28614_01136</name>
</gene>
<dbReference type="PANTHER" id="PTHR30086:SF20">
    <property type="entry name" value="ARGININE EXPORTER PROTEIN ARGO-RELATED"/>
    <property type="match status" value="1"/>
</dbReference>
<protein>
    <recommendedName>
        <fullName evidence="10">Threonine/homoserine/homoserine lactone efflux protein</fullName>
    </recommendedName>
</protein>
<comment type="subcellular location">
    <subcellularLocation>
        <location evidence="1">Cell membrane</location>
        <topology evidence="1">Multi-pass membrane protein</topology>
    </subcellularLocation>
</comment>
<feature type="transmembrane region" description="Helical" evidence="7">
    <location>
        <begin position="215"/>
        <end position="241"/>
    </location>
</feature>
<evidence type="ECO:0000256" key="7">
    <source>
        <dbReference type="SAM" id="Phobius"/>
    </source>
</evidence>
<evidence type="ECO:0000256" key="1">
    <source>
        <dbReference type="ARBA" id="ARBA00004651"/>
    </source>
</evidence>
<evidence type="ECO:0000256" key="2">
    <source>
        <dbReference type="ARBA" id="ARBA00022475"/>
    </source>
</evidence>
<evidence type="ECO:0000256" key="5">
    <source>
        <dbReference type="ARBA" id="ARBA00023136"/>
    </source>
</evidence>
<dbReference type="Proteomes" id="UP000494365">
    <property type="component" value="Unassembled WGS sequence"/>
</dbReference>
<dbReference type="GO" id="GO:0015171">
    <property type="term" value="F:amino acid transmembrane transporter activity"/>
    <property type="evidence" value="ECO:0007669"/>
    <property type="project" value="TreeGrafter"/>
</dbReference>